<keyword evidence="4" id="KW-0762">Sugar transport</keyword>
<feature type="transmembrane region" description="Helical" evidence="8">
    <location>
        <begin position="115"/>
        <end position="142"/>
    </location>
</feature>
<keyword evidence="11" id="KW-1185">Reference proteome</keyword>
<protein>
    <submittedName>
        <fullName evidence="10">Integral membrane protein</fullName>
    </submittedName>
</protein>
<dbReference type="Proteomes" id="UP000051790">
    <property type="component" value="Unassembled WGS sequence"/>
</dbReference>
<evidence type="ECO:0000256" key="5">
    <source>
        <dbReference type="ARBA" id="ARBA00022692"/>
    </source>
</evidence>
<evidence type="ECO:0000313" key="10">
    <source>
        <dbReference type="EMBL" id="KRL41906.1"/>
    </source>
</evidence>
<dbReference type="Pfam" id="PF13303">
    <property type="entry name" value="PTS_EIIC_2"/>
    <property type="match status" value="1"/>
</dbReference>
<comment type="subcellular location">
    <subcellularLocation>
        <location evidence="1">Cell membrane</location>
        <topology evidence="1">Multi-pass membrane protein</topology>
    </subcellularLocation>
</comment>
<keyword evidence="3" id="KW-1003">Cell membrane</keyword>
<feature type="transmembrane region" description="Helical" evidence="8">
    <location>
        <begin position="221"/>
        <end position="242"/>
    </location>
</feature>
<gene>
    <name evidence="10" type="ORF">FD01_GL002103</name>
</gene>
<keyword evidence="7 8" id="KW-0472">Membrane</keyword>
<dbReference type="GO" id="GO:0008982">
    <property type="term" value="F:protein-N(PI)-phosphohistidine-sugar phosphotransferase activity"/>
    <property type="evidence" value="ECO:0007669"/>
    <property type="project" value="InterPro"/>
</dbReference>
<evidence type="ECO:0000256" key="6">
    <source>
        <dbReference type="ARBA" id="ARBA00022989"/>
    </source>
</evidence>
<keyword evidence="2" id="KW-0813">Transport</keyword>
<name>A0A0R1QJ41_9LACO</name>
<feature type="domain" description="Phosphotransferase system EIIC" evidence="9">
    <location>
        <begin position="22"/>
        <end position="361"/>
    </location>
</feature>
<dbReference type="EMBL" id="AZEU01000240">
    <property type="protein sequence ID" value="KRL41906.1"/>
    <property type="molecule type" value="Genomic_DNA"/>
</dbReference>
<proteinExistence type="predicted"/>
<accession>A0A0R1QJ41</accession>
<feature type="transmembrane region" description="Helical" evidence="8">
    <location>
        <begin position="53"/>
        <end position="74"/>
    </location>
</feature>
<evidence type="ECO:0000256" key="1">
    <source>
        <dbReference type="ARBA" id="ARBA00004651"/>
    </source>
</evidence>
<evidence type="ECO:0000256" key="7">
    <source>
        <dbReference type="ARBA" id="ARBA00023136"/>
    </source>
</evidence>
<dbReference type="GO" id="GO:0009401">
    <property type="term" value="P:phosphoenolpyruvate-dependent sugar phosphotransferase system"/>
    <property type="evidence" value="ECO:0007669"/>
    <property type="project" value="InterPro"/>
</dbReference>
<reference evidence="10 11" key="1">
    <citation type="journal article" date="2015" name="Genome Announc.">
        <title>Expanding the biotechnology potential of lactobacilli through comparative genomics of 213 strains and associated genera.</title>
        <authorList>
            <person name="Sun Z."/>
            <person name="Harris H.M."/>
            <person name="McCann A."/>
            <person name="Guo C."/>
            <person name="Argimon S."/>
            <person name="Zhang W."/>
            <person name="Yang X."/>
            <person name="Jeffery I.B."/>
            <person name="Cooney J.C."/>
            <person name="Kagawa T.F."/>
            <person name="Liu W."/>
            <person name="Song Y."/>
            <person name="Salvetti E."/>
            <person name="Wrobel A."/>
            <person name="Rasinkangas P."/>
            <person name="Parkhill J."/>
            <person name="Rea M.C."/>
            <person name="O'Sullivan O."/>
            <person name="Ritari J."/>
            <person name="Douillard F.P."/>
            <person name="Paul Ross R."/>
            <person name="Yang R."/>
            <person name="Briner A.E."/>
            <person name="Felis G.E."/>
            <person name="de Vos W.M."/>
            <person name="Barrangou R."/>
            <person name="Klaenhammer T.R."/>
            <person name="Caufield P.W."/>
            <person name="Cui Y."/>
            <person name="Zhang H."/>
            <person name="O'Toole P.W."/>
        </authorList>
    </citation>
    <scope>NUCLEOTIDE SEQUENCE [LARGE SCALE GENOMIC DNA]</scope>
    <source>
        <strain evidence="10 11">DSM 13343</strain>
    </source>
</reference>
<dbReference type="RefSeq" id="WP_054716165.1">
    <property type="nucleotide sequence ID" value="NZ_AZEU01000240.1"/>
</dbReference>
<feature type="transmembrane region" description="Helical" evidence="8">
    <location>
        <begin position="181"/>
        <end position="209"/>
    </location>
</feature>
<feature type="transmembrane region" description="Helical" evidence="8">
    <location>
        <begin position="304"/>
        <end position="321"/>
    </location>
</feature>
<feature type="transmembrane region" description="Helical" evidence="8">
    <location>
        <begin position="277"/>
        <end position="297"/>
    </location>
</feature>
<sequence length="365" mass="37599">MTETSSKGSVNDHMSIMDWVYRVSAGIANAVLVCLGIGLLFQALANFTHWTALYQVGSIAQVLLGPAIGVGVAITLRANTLVAFSAMISSTIGANAAFLTHMATKGDATATGYTLAHAAGSVVMSTGQPVSAVAAAIIATLFGNYLTGKTPLDMFIVPFAATFVGIVAGLGLAAVTTPLLVWLSGIIAKTMLVNPILGSAVVSVAWGLFLMTPASSAALSVAVMLSPLAAGAALIGTTAQYVGFTAISFRENDLGANIAQGVITPKVQFGNWLENPALAAGPMLSAAICAPLATIFFHFQTTAAMGGLGLCSFIAPVGLASVSMKMFWVYIVFGIVGPAVISFLVFKFEESMKWVSQKQLHLTIV</sequence>
<keyword evidence="5 8" id="KW-0812">Transmembrane</keyword>
<feature type="transmembrane region" description="Helical" evidence="8">
    <location>
        <begin position="327"/>
        <end position="346"/>
    </location>
</feature>
<evidence type="ECO:0000256" key="8">
    <source>
        <dbReference type="SAM" id="Phobius"/>
    </source>
</evidence>
<dbReference type="OrthoDB" id="396983at2"/>
<keyword evidence="6 8" id="KW-1133">Transmembrane helix</keyword>
<feature type="transmembrane region" description="Helical" evidence="8">
    <location>
        <begin position="154"/>
        <end position="175"/>
    </location>
</feature>
<evidence type="ECO:0000256" key="2">
    <source>
        <dbReference type="ARBA" id="ARBA00022448"/>
    </source>
</evidence>
<comment type="caution">
    <text evidence="10">The sequence shown here is derived from an EMBL/GenBank/DDBJ whole genome shotgun (WGS) entry which is preliminary data.</text>
</comment>
<evidence type="ECO:0000313" key="11">
    <source>
        <dbReference type="Proteomes" id="UP000051790"/>
    </source>
</evidence>
<evidence type="ECO:0000259" key="9">
    <source>
        <dbReference type="Pfam" id="PF13303"/>
    </source>
</evidence>
<dbReference type="InterPro" id="IPR003352">
    <property type="entry name" value="PTS_EIIC"/>
</dbReference>
<organism evidence="10 11">
    <name type="scientific">Lacticaseibacillus manihotivorans DSM 13343 = JCM 12514</name>
    <dbReference type="NCBI Taxonomy" id="1423769"/>
    <lineage>
        <taxon>Bacteria</taxon>
        <taxon>Bacillati</taxon>
        <taxon>Bacillota</taxon>
        <taxon>Bacilli</taxon>
        <taxon>Lactobacillales</taxon>
        <taxon>Lactobacillaceae</taxon>
        <taxon>Lacticaseibacillus</taxon>
    </lineage>
</organism>
<feature type="transmembrane region" description="Helical" evidence="8">
    <location>
        <begin position="81"/>
        <end position="103"/>
    </location>
</feature>
<dbReference type="PATRIC" id="fig|1423769.4.peg.2261"/>
<dbReference type="GO" id="GO:0005886">
    <property type="term" value="C:plasma membrane"/>
    <property type="evidence" value="ECO:0007669"/>
    <property type="project" value="UniProtKB-SubCell"/>
</dbReference>
<feature type="transmembrane region" description="Helical" evidence="8">
    <location>
        <begin position="20"/>
        <end position="41"/>
    </location>
</feature>
<evidence type="ECO:0000256" key="3">
    <source>
        <dbReference type="ARBA" id="ARBA00022475"/>
    </source>
</evidence>
<evidence type="ECO:0000256" key="4">
    <source>
        <dbReference type="ARBA" id="ARBA00022597"/>
    </source>
</evidence>
<dbReference type="AlphaFoldDB" id="A0A0R1QJ41"/>